<dbReference type="InterPro" id="IPR012296">
    <property type="entry name" value="Nuclease_put_TT1808"/>
</dbReference>
<organism evidence="2 3">
    <name type="scientific">Dolichospermum planctonicum</name>
    <dbReference type="NCBI Taxonomy" id="136072"/>
    <lineage>
        <taxon>Bacteria</taxon>
        <taxon>Bacillati</taxon>
        <taxon>Cyanobacteriota</taxon>
        <taxon>Cyanophyceae</taxon>
        <taxon>Nostocales</taxon>
        <taxon>Aphanizomenonaceae</taxon>
        <taxon>Dolichospermum</taxon>
    </lineage>
</organism>
<dbReference type="AlphaFoldDB" id="A0A480ABK6"/>
<evidence type="ECO:0000259" key="1">
    <source>
        <dbReference type="Pfam" id="PF05685"/>
    </source>
</evidence>
<gene>
    <name evidence="2" type="ORF">NIES80_03060</name>
</gene>
<accession>A0A480ABK6</accession>
<dbReference type="Gene3D" id="3.90.1570.10">
    <property type="entry name" value="tt1808, chain A"/>
    <property type="match status" value="1"/>
</dbReference>
<dbReference type="CDD" id="cd06260">
    <property type="entry name" value="DUF820-like"/>
    <property type="match status" value="1"/>
</dbReference>
<dbReference type="Pfam" id="PF05685">
    <property type="entry name" value="Uma2"/>
    <property type="match status" value="1"/>
</dbReference>
<reference evidence="3" key="1">
    <citation type="submission" date="2019-02" db="EMBL/GenBank/DDBJ databases">
        <title>Draft genome sequence of Dolichospermum planctonicum NIES-80.</title>
        <authorList>
            <person name="Yamaguchi H."/>
            <person name="Suzuki S."/>
            <person name="Kawachi M."/>
        </authorList>
    </citation>
    <scope>NUCLEOTIDE SEQUENCE [LARGE SCALE GENOMIC DNA]</scope>
    <source>
        <strain evidence="3">NIES-80</strain>
    </source>
</reference>
<feature type="domain" description="Putative restriction endonuclease" evidence="1">
    <location>
        <begin position="13"/>
        <end position="172"/>
    </location>
</feature>
<comment type="caution">
    <text evidence="2">The sequence shown here is derived from an EMBL/GenBank/DDBJ whole genome shotgun (WGS) entry which is preliminary data.</text>
</comment>
<dbReference type="InterPro" id="IPR008538">
    <property type="entry name" value="Uma2"/>
</dbReference>
<evidence type="ECO:0000313" key="2">
    <source>
        <dbReference type="EMBL" id="GCL40618.1"/>
    </source>
</evidence>
<name>A0A480ABK6_9CYAN</name>
<dbReference type="PANTHER" id="PTHR36558">
    <property type="entry name" value="GLR1098 PROTEIN"/>
    <property type="match status" value="1"/>
</dbReference>
<sequence>MVATPSYNYISPTEYLQGEENSPIKYEYRDGEVYAMAGASNTHVIITLNIASMLRNHLRGSGCQAYISDTKAHIESINTYYYPDVIVSCHQKDKAFHNFLRYPCLIIEVLSPTTEAFDRGDKFADYRKLPSLQEYVLVSQNRISVEVFRRNSEGQWVLYSYEPGENIHLESINFNCSIADVYEDVNFGTAAGEDLIV</sequence>
<dbReference type="InterPro" id="IPR011335">
    <property type="entry name" value="Restrct_endonuc-II-like"/>
</dbReference>
<dbReference type="OrthoDB" id="424506at2"/>
<dbReference type="EMBL" id="BJCF01000002">
    <property type="protein sequence ID" value="GCL40618.1"/>
    <property type="molecule type" value="Genomic_DNA"/>
</dbReference>
<dbReference type="RefSeq" id="WP_137906446.1">
    <property type="nucleotide sequence ID" value="NZ_BJCF01000002.1"/>
</dbReference>
<dbReference type="SUPFAM" id="SSF52980">
    <property type="entry name" value="Restriction endonuclease-like"/>
    <property type="match status" value="1"/>
</dbReference>
<dbReference type="PANTHER" id="PTHR36558:SF1">
    <property type="entry name" value="RESTRICTION ENDONUCLEASE DOMAIN-CONTAINING PROTEIN-RELATED"/>
    <property type="match status" value="1"/>
</dbReference>
<evidence type="ECO:0000313" key="3">
    <source>
        <dbReference type="Proteomes" id="UP000299367"/>
    </source>
</evidence>
<proteinExistence type="predicted"/>
<protein>
    <recommendedName>
        <fullName evidence="1">Putative restriction endonuclease domain-containing protein</fullName>
    </recommendedName>
</protein>
<dbReference type="Proteomes" id="UP000299367">
    <property type="component" value="Unassembled WGS sequence"/>
</dbReference>